<name>A0AAW1Y177_RUBAR</name>
<sequence>METRLNIISVVPLCFSTRAALLSSTWLLGTMSVSSLGGHGGSGWHQPVILPLQREGGNRCSVKPASRIALLSRNHETQSLRSSHTAQLLAWNGRVRIKPIRIQPTNAQQMFQHPDAPTWVISSRNQARR</sequence>
<evidence type="ECO:0000313" key="1">
    <source>
        <dbReference type="EMBL" id="KAK9942483.1"/>
    </source>
</evidence>
<accession>A0AAW1Y177</accession>
<dbReference type="AlphaFoldDB" id="A0AAW1Y177"/>
<reference evidence="1 2" key="1">
    <citation type="journal article" date="2023" name="G3 (Bethesda)">
        <title>A chromosome-length genome assembly and annotation of blackberry (Rubus argutus, cv. 'Hillquist').</title>
        <authorList>
            <person name="Bruna T."/>
            <person name="Aryal R."/>
            <person name="Dudchenko O."/>
            <person name="Sargent D.J."/>
            <person name="Mead D."/>
            <person name="Buti M."/>
            <person name="Cavallini A."/>
            <person name="Hytonen T."/>
            <person name="Andres J."/>
            <person name="Pham M."/>
            <person name="Weisz D."/>
            <person name="Mascagni F."/>
            <person name="Usai G."/>
            <person name="Natali L."/>
            <person name="Bassil N."/>
            <person name="Fernandez G.E."/>
            <person name="Lomsadze A."/>
            <person name="Armour M."/>
            <person name="Olukolu B."/>
            <person name="Poorten T."/>
            <person name="Britton C."/>
            <person name="Davik J."/>
            <person name="Ashrafi H."/>
            <person name="Aiden E.L."/>
            <person name="Borodovsky M."/>
            <person name="Worthington M."/>
        </authorList>
    </citation>
    <scope>NUCLEOTIDE SEQUENCE [LARGE SCALE GENOMIC DNA]</scope>
    <source>
        <strain evidence="1">PI 553951</strain>
    </source>
</reference>
<protein>
    <recommendedName>
        <fullName evidence="3">Secreted protein</fullName>
    </recommendedName>
</protein>
<evidence type="ECO:0000313" key="2">
    <source>
        <dbReference type="Proteomes" id="UP001457282"/>
    </source>
</evidence>
<comment type="caution">
    <text evidence="1">The sequence shown here is derived from an EMBL/GenBank/DDBJ whole genome shotgun (WGS) entry which is preliminary data.</text>
</comment>
<proteinExistence type="predicted"/>
<gene>
    <name evidence="1" type="ORF">M0R45_008147</name>
</gene>
<evidence type="ECO:0008006" key="3">
    <source>
        <dbReference type="Google" id="ProtNLM"/>
    </source>
</evidence>
<organism evidence="1 2">
    <name type="scientific">Rubus argutus</name>
    <name type="common">Southern blackberry</name>
    <dbReference type="NCBI Taxonomy" id="59490"/>
    <lineage>
        <taxon>Eukaryota</taxon>
        <taxon>Viridiplantae</taxon>
        <taxon>Streptophyta</taxon>
        <taxon>Embryophyta</taxon>
        <taxon>Tracheophyta</taxon>
        <taxon>Spermatophyta</taxon>
        <taxon>Magnoliopsida</taxon>
        <taxon>eudicotyledons</taxon>
        <taxon>Gunneridae</taxon>
        <taxon>Pentapetalae</taxon>
        <taxon>rosids</taxon>
        <taxon>fabids</taxon>
        <taxon>Rosales</taxon>
        <taxon>Rosaceae</taxon>
        <taxon>Rosoideae</taxon>
        <taxon>Rosoideae incertae sedis</taxon>
        <taxon>Rubus</taxon>
    </lineage>
</organism>
<dbReference type="EMBL" id="JBEDUW010000002">
    <property type="protein sequence ID" value="KAK9942483.1"/>
    <property type="molecule type" value="Genomic_DNA"/>
</dbReference>
<dbReference type="Proteomes" id="UP001457282">
    <property type="component" value="Unassembled WGS sequence"/>
</dbReference>
<keyword evidence="2" id="KW-1185">Reference proteome</keyword>
<dbReference type="AntiFam" id="ANF00039">
    <property type="entry name" value="Antisense to SRP RNA"/>
</dbReference>